<evidence type="ECO:0000256" key="10">
    <source>
        <dbReference type="SAM" id="SignalP"/>
    </source>
</evidence>
<keyword evidence="12" id="KW-1185">Reference proteome</keyword>
<evidence type="ECO:0000256" key="7">
    <source>
        <dbReference type="ARBA" id="ARBA00023137"/>
    </source>
</evidence>
<dbReference type="Proteomes" id="UP000192223">
    <property type="component" value="Unplaced"/>
</dbReference>
<dbReference type="PROSITE" id="PS50011">
    <property type="entry name" value="PROTEIN_KINASE_DOM"/>
    <property type="match status" value="1"/>
</dbReference>
<dbReference type="GO" id="GO:0051130">
    <property type="term" value="P:positive regulation of cellular component organization"/>
    <property type="evidence" value="ECO:0007669"/>
    <property type="project" value="UniProtKB-ARBA"/>
</dbReference>
<comment type="catalytic activity">
    <reaction evidence="8">
        <text>L-tyrosyl-[protein] + ATP = O-phospho-L-tyrosyl-[protein] + ADP + H(+)</text>
        <dbReference type="Rhea" id="RHEA:10596"/>
        <dbReference type="Rhea" id="RHEA-COMP:10136"/>
        <dbReference type="Rhea" id="RHEA-COMP:20101"/>
        <dbReference type="ChEBI" id="CHEBI:15378"/>
        <dbReference type="ChEBI" id="CHEBI:30616"/>
        <dbReference type="ChEBI" id="CHEBI:46858"/>
        <dbReference type="ChEBI" id="CHEBI:61978"/>
        <dbReference type="ChEBI" id="CHEBI:456216"/>
        <dbReference type="EC" id="2.7.10.1"/>
    </reaction>
</comment>
<dbReference type="SUPFAM" id="SSF56112">
    <property type="entry name" value="Protein kinase-like (PK-like)"/>
    <property type="match status" value="1"/>
</dbReference>
<feature type="signal peptide" evidence="10">
    <location>
        <begin position="1"/>
        <end position="20"/>
    </location>
</feature>
<evidence type="ECO:0000256" key="1">
    <source>
        <dbReference type="ARBA" id="ARBA00004308"/>
    </source>
</evidence>
<evidence type="ECO:0000256" key="6">
    <source>
        <dbReference type="ARBA" id="ARBA00023136"/>
    </source>
</evidence>
<dbReference type="InterPro" id="IPR008266">
    <property type="entry name" value="Tyr_kinase_AS"/>
</dbReference>
<dbReference type="PANTHER" id="PTHR24416">
    <property type="entry name" value="TYROSINE-PROTEIN KINASE RECEPTOR"/>
    <property type="match status" value="1"/>
</dbReference>
<dbReference type="GO" id="GO:0012505">
    <property type="term" value="C:endomembrane system"/>
    <property type="evidence" value="ECO:0007669"/>
    <property type="project" value="UniProtKB-SubCell"/>
</dbReference>
<dbReference type="GO" id="GO:0043235">
    <property type="term" value="C:receptor complex"/>
    <property type="evidence" value="ECO:0007669"/>
    <property type="project" value="TreeGrafter"/>
</dbReference>
<dbReference type="Gene3D" id="3.30.200.20">
    <property type="entry name" value="Phosphorylase Kinase, domain 1"/>
    <property type="match status" value="1"/>
</dbReference>
<proteinExistence type="predicted"/>
<sequence>MKKIVISCCILFHIVLKAHSQTSDKKQFLGKKLASEYIEDEVLLSTEKTDTTYKTDIKNNLGDNKEYKYEEKETWLNIDDIQYNNPEKETNDKSLLSPIRNVRVTSHFNDDLEIIQLNISWDKPSDSCNPLYYDFKILPQSIDDFSCSPHNYLESNLEDGVGNLLLFLANITNMLLPYYLHTTEIEPGCTYSVEISAHCTGEMHIETSNYSVPECVGKICKCINLAPKIISFEVNQITSEFLNISWETDNDNSLNKRANNLTQISFNYRLNHDGEQLESDLPFNKWLKDIEKFTNKSSIIVPADHFRNDFAYDIQGKFRNNFSCTSYVYVNNFTIFKMVMLTQRDDIKMSWIKIPGVIIIASTTFAFVAFYKRNYLSVFKKLFHSTSYQAPLNHPRQVVLDTINPLYQEQPLIAKENTSEIATDHYEFPRDNLRFIKFINGGEFGEVHLGKALNIGGKPGWTYVAVKKAKENYGKSEMCDDFLEEISVLKKISDHPHIVSLLGCCTREHPFLILMEYVPCGSLKEYLMELREKWSELKKRRRTESDSVFNEGSECSYICPESPGSGTTSGRPFFHLPSTTETEYTNLSSEGPNSASPTTPSGQYSMEYLLDNKELKRFSLQIAKGMAYLEQLGITHRDLAARNILMDEFKTLKITDFGLSRYGTYVVANKIKLPVRWMAIESIKDLVFNNKTDVWSFAVVLWEIGTLGGLPHKEVPVELLHSHIVAGHRLARPPICTDELYSLMQKCWATNPDDRPTFKEIVEIQRHKDTVAYIDFSLLNPTYMFPPTD</sequence>
<keyword evidence="5" id="KW-0067">ATP-binding</keyword>
<name>A0A7F5R830_AGRPL</name>
<dbReference type="InterPro" id="IPR000719">
    <property type="entry name" value="Prot_kinase_dom"/>
</dbReference>
<keyword evidence="13" id="KW-0675">Receptor</keyword>
<evidence type="ECO:0000256" key="9">
    <source>
        <dbReference type="SAM" id="Phobius"/>
    </source>
</evidence>
<keyword evidence="9" id="KW-0812">Transmembrane</keyword>
<dbReference type="GeneID" id="108744388"/>
<evidence type="ECO:0000256" key="5">
    <source>
        <dbReference type="ARBA" id="ARBA00022840"/>
    </source>
</evidence>
<dbReference type="RefSeq" id="XP_025832128.1">
    <property type="nucleotide sequence ID" value="XM_025976343.1"/>
</dbReference>
<keyword evidence="3" id="KW-0547">Nucleotide-binding</keyword>
<keyword evidence="7" id="KW-0829">Tyrosine-protein kinase</keyword>
<feature type="domain" description="Protein kinase" evidence="11">
    <location>
        <begin position="433"/>
        <end position="770"/>
    </location>
</feature>
<keyword evidence="2" id="KW-0808">Transferase</keyword>
<dbReference type="InterPro" id="IPR011009">
    <property type="entry name" value="Kinase-like_dom_sf"/>
</dbReference>
<dbReference type="AlphaFoldDB" id="A0A7F5R830"/>
<dbReference type="InterPro" id="IPR001245">
    <property type="entry name" value="Ser-Thr/Tyr_kinase_cat_dom"/>
</dbReference>
<accession>A0A7F5R830</accession>
<feature type="chain" id="PRO_5028946245" evidence="10">
    <location>
        <begin position="21"/>
        <end position="789"/>
    </location>
</feature>
<evidence type="ECO:0000313" key="13">
    <source>
        <dbReference type="RefSeq" id="XP_025832128.1"/>
    </source>
</evidence>
<dbReference type="GO" id="GO:0030182">
    <property type="term" value="P:neuron differentiation"/>
    <property type="evidence" value="ECO:0007669"/>
    <property type="project" value="UniProtKB-ARBA"/>
</dbReference>
<keyword evidence="6 9" id="KW-0472">Membrane</keyword>
<dbReference type="FunFam" id="1.10.510.10:FF:001512">
    <property type="entry name" value="Receptor tyrosine-protein kinase erbB-2"/>
    <property type="match status" value="1"/>
</dbReference>
<evidence type="ECO:0000259" key="11">
    <source>
        <dbReference type="PROSITE" id="PS50011"/>
    </source>
</evidence>
<keyword evidence="4" id="KW-0418">Kinase</keyword>
<feature type="transmembrane region" description="Helical" evidence="9">
    <location>
        <begin position="351"/>
        <end position="371"/>
    </location>
</feature>
<dbReference type="CDD" id="cd00192">
    <property type="entry name" value="PTKc"/>
    <property type="match status" value="1"/>
</dbReference>
<dbReference type="KEGG" id="apln:108744388"/>
<dbReference type="InterPro" id="IPR020635">
    <property type="entry name" value="Tyr_kinase_cat_dom"/>
</dbReference>
<dbReference type="Pfam" id="PF07714">
    <property type="entry name" value="PK_Tyr_Ser-Thr"/>
    <property type="match status" value="1"/>
</dbReference>
<evidence type="ECO:0000256" key="8">
    <source>
        <dbReference type="ARBA" id="ARBA00051243"/>
    </source>
</evidence>
<dbReference type="InParanoid" id="A0A7F5R830"/>
<evidence type="ECO:0000256" key="4">
    <source>
        <dbReference type="ARBA" id="ARBA00022777"/>
    </source>
</evidence>
<keyword evidence="9" id="KW-1133">Transmembrane helix</keyword>
<dbReference type="Gene3D" id="1.10.510.10">
    <property type="entry name" value="Transferase(Phosphotransferase) domain 1"/>
    <property type="match status" value="1"/>
</dbReference>
<dbReference type="SMART" id="SM00219">
    <property type="entry name" value="TyrKc"/>
    <property type="match status" value="1"/>
</dbReference>
<dbReference type="PANTHER" id="PTHR24416:SF594">
    <property type="entry name" value="PROTEIN KINASE DOMAIN-CONTAINING PROTEIN"/>
    <property type="match status" value="1"/>
</dbReference>
<keyword evidence="10" id="KW-0732">Signal</keyword>
<reference evidence="13" key="1">
    <citation type="submission" date="2025-08" db="UniProtKB">
        <authorList>
            <consortium name="RefSeq"/>
        </authorList>
    </citation>
    <scope>IDENTIFICATION</scope>
    <source>
        <tissue evidence="13">Entire body</tissue>
    </source>
</reference>
<evidence type="ECO:0000256" key="3">
    <source>
        <dbReference type="ARBA" id="ARBA00022741"/>
    </source>
</evidence>
<protein>
    <submittedName>
        <fullName evidence="13">Platelet-derived growth factor receptor alpha isoform X1</fullName>
    </submittedName>
</protein>
<dbReference type="GO" id="GO:0048468">
    <property type="term" value="P:cell development"/>
    <property type="evidence" value="ECO:0007669"/>
    <property type="project" value="UniProtKB-ARBA"/>
</dbReference>
<dbReference type="GO" id="GO:0004714">
    <property type="term" value="F:transmembrane receptor protein tyrosine kinase activity"/>
    <property type="evidence" value="ECO:0007669"/>
    <property type="project" value="UniProtKB-EC"/>
</dbReference>
<evidence type="ECO:0000256" key="2">
    <source>
        <dbReference type="ARBA" id="ARBA00022679"/>
    </source>
</evidence>
<comment type="subcellular location">
    <subcellularLocation>
        <location evidence="1">Endomembrane system</location>
    </subcellularLocation>
</comment>
<organism evidence="12 13">
    <name type="scientific">Agrilus planipennis</name>
    <name type="common">Emerald ash borer</name>
    <name type="synonym">Agrilus marcopoli</name>
    <dbReference type="NCBI Taxonomy" id="224129"/>
    <lineage>
        <taxon>Eukaryota</taxon>
        <taxon>Metazoa</taxon>
        <taxon>Ecdysozoa</taxon>
        <taxon>Arthropoda</taxon>
        <taxon>Hexapoda</taxon>
        <taxon>Insecta</taxon>
        <taxon>Pterygota</taxon>
        <taxon>Neoptera</taxon>
        <taxon>Endopterygota</taxon>
        <taxon>Coleoptera</taxon>
        <taxon>Polyphaga</taxon>
        <taxon>Elateriformia</taxon>
        <taxon>Buprestoidea</taxon>
        <taxon>Buprestidae</taxon>
        <taxon>Agrilinae</taxon>
        <taxon>Agrilus</taxon>
    </lineage>
</organism>
<dbReference type="GO" id="GO:0007169">
    <property type="term" value="P:cell surface receptor protein tyrosine kinase signaling pathway"/>
    <property type="evidence" value="ECO:0007669"/>
    <property type="project" value="TreeGrafter"/>
</dbReference>
<gene>
    <name evidence="13" type="primary">LOC108744388</name>
</gene>
<dbReference type="PROSITE" id="PS00109">
    <property type="entry name" value="PROTEIN_KINASE_TYR"/>
    <property type="match status" value="1"/>
</dbReference>
<dbReference type="GO" id="GO:0005524">
    <property type="term" value="F:ATP binding"/>
    <property type="evidence" value="ECO:0007669"/>
    <property type="project" value="UniProtKB-KW"/>
</dbReference>
<dbReference type="InterPro" id="IPR050122">
    <property type="entry name" value="RTK"/>
</dbReference>
<evidence type="ECO:0000313" key="12">
    <source>
        <dbReference type="Proteomes" id="UP000192223"/>
    </source>
</evidence>
<dbReference type="GO" id="GO:0005886">
    <property type="term" value="C:plasma membrane"/>
    <property type="evidence" value="ECO:0007669"/>
    <property type="project" value="TreeGrafter"/>
</dbReference>
<dbReference type="OrthoDB" id="3256376at2759"/>
<dbReference type="GO" id="GO:0050793">
    <property type="term" value="P:regulation of developmental process"/>
    <property type="evidence" value="ECO:0007669"/>
    <property type="project" value="UniProtKB-ARBA"/>
</dbReference>